<dbReference type="InterPro" id="IPR002925">
    <property type="entry name" value="Dienelactn_hydro"/>
</dbReference>
<proteinExistence type="predicted"/>
<dbReference type="Gene3D" id="3.40.50.1820">
    <property type="entry name" value="alpha/beta hydrolase"/>
    <property type="match status" value="1"/>
</dbReference>
<evidence type="ECO:0000259" key="1">
    <source>
        <dbReference type="Pfam" id="PF01738"/>
    </source>
</evidence>
<dbReference type="GO" id="GO:0016787">
    <property type="term" value="F:hydrolase activity"/>
    <property type="evidence" value="ECO:0007669"/>
    <property type="project" value="InterPro"/>
</dbReference>
<gene>
    <name evidence="2" type="ORF">UFOPK4061_00349</name>
</gene>
<name>A0A6J7P934_9ZZZZ</name>
<dbReference type="Pfam" id="PF01738">
    <property type="entry name" value="DLH"/>
    <property type="match status" value="1"/>
</dbReference>
<dbReference type="SUPFAM" id="SSF53474">
    <property type="entry name" value="alpha/beta-Hydrolases"/>
    <property type="match status" value="1"/>
</dbReference>
<sequence>MFDIELLAQRLALATAWLRAQPTTGGLPIGYFGASTGAAAALVAASDDPEIAAVVSRGGRPDLAGAALPKVTAPTLLIVGGLDLGVIVLNRTARSQMTCPTRLDIVPGATHLFDEPGTLAAAAGLARDWFTAHLSRPRAAPGIRGSHM</sequence>
<dbReference type="AlphaFoldDB" id="A0A6J7P934"/>
<dbReference type="EMBL" id="CAFBPD010000044">
    <property type="protein sequence ID" value="CAB5001651.1"/>
    <property type="molecule type" value="Genomic_DNA"/>
</dbReference>
<dbReference type="InterPro" id="IPR029058">
    <property type="entry name" value="AB_hydrolase_fold"/>
</dbReference>
<evidence type="ECO:0000313" key="2">
    <source>
        <dbReference type="EMBL" id="CAB5001651.1"/>
    </source>
</evidence>
<reference evidence="2" key="1">
    <citation type="submission" date="2020-05" db="EMBL/GenBank/DDBJ databases">
        <authorList>
            <person name="Chiriac C."/>
            <person name="Salcher M."/>
            <person name="Ghai R."/>
            <person name="Kavagutti S V."/>
        </authorList>
    </citation>
    <scope>NUCLEOTIDE SEQUENCE</scope>
</reference>
<protein>
    <submittedName>
        <fullName evidence="2">Unannotated protein</fullName>
    </submittedName>
</protein>
<organism evidence="2">
    <name type="scientific">freshwater metagenome</name>
    <dbReference type="NCBI Taxonomy" id="449393"/>
    <lineage>
        <taxon>unclassified sequences</taxon>
        <taxon>metagenomes</taxon>
        <taxon>ecological metagenomes</taxon>
    </lineage>
</organism>
<accession>A0A6J7P934</accession>
<feature type="domain" description="Dienelactone hydrolase" evidence="1">
    <location>
        <begin position="9"/>
        <end position="118"/>
    </location>
</feature>